<dbReference type="SUPFAM" id="SSF55298">
    <property type="entry name" value="YjgF-like"/>
    <property type="match status" value="1"/>
</dbReference>
<accession>A0A6H0S4V2</accession>
<dbReference type="InterPro" id="IPR006175">
    <property type="entry name" value="YjgF/YER057c/UK114"/>
</dbReference>
<evidence type="ECO:0000313" key="1">
    <source>
        <dbReference type="EMBL" id="QIV81057.1"/>
    </source>
</evidence>
<name>A0A6H0S4V2_9MYCO</name>
<dbReference type="AlphaFoldDB" id="A0A6H0S4V2"/>
<organism evidence="1 2">
    <name type="scientific">Mycolicibacterium frederiksbergense</name>
    <dbReference type="NCBI Taxonomy" id="117567"/>
    <lineage>
        <taxon>Bacteria</taxon>
        <taxon>Bacillati</taxon>
        <taxon>Actinomycetota</taxon>
        <taxon>Actinomycetes</taxon>
        <taxon>Mycobacteriales</taxon>
        <taxon>Mycobacteriaceae</taxon>
        <taxon>Mycolicibacterium</taxon>
    </lineage>
</organism>
<sequence length="142" mass="14145">MSNERTEAPTPQGDYVPAVCHDGVIYTAGMTPRRAGALVWTGVVGDTLSAEQARSAAGLAALNALSAARAAMPRTGALRCLRMTVFIACAPGFTALSAVADGASAVLAAELGVSALPARSAIGVRALPSGAPVEVELTAAVL</sequence>
<dbReference type="Pfam" id="PF01042">
    <property type="entry name" value="Ribonuc_L-PSP"/>
    <property type="match status" value="1"/>
</dbReference>
<dbReference type="Proteomes" id="UP000501849">
    <property type="component" value="Chromosome"/>
</dbReference>
<dbReference type="InterPro" id="IPR035959">
    <property type="entry name" value="RutC-like_sf"/>
</dbReference>
<keyword evidence="2" id="KW-1185">Reference proteome</keyword>
<evidence type="ECO:0000313" key="2">
    <source>
        <dbReference type="Proteomes" id="UP000501849"/>
    </source>
</evidence>
<protein>
    <submittedName>
        <fullName evidence="1">RidA family protein</fullName>
    </submittedName>
</protein>
<dbReference type="Gene3D" id="3.30.1330.40">
    <property type="entry name" value="RutC-like"/>
    <property type="match status" value="1"/>
</dbReference>
<proteinExistence type="predicted"/>
<dbReference type="PANTHER" id="PTHR43760">
    <property type="entry name" value="ENDORIBONUCLEASE-RELATED"/>
    <property type="match status" value="1"/>
</dbReference>
<dbReference type="PANTHER" id="PTHR43760:SF1">
    <property type="entry name" value="ENDORIBONUCLEASE L-PSP_CHORISMATE MUTASE-LIKE DOMAIN-CONTAINING PROTEIN"/>
    <property type="match status" value="1"/>
</dbReference>
<dbReference type="CDD" id="cd02199">
    <property type="entry name" value="YjgF_YER057c_UK114_like_1"/>
    <property type="match status" value="1"/>
</dbReference>
<dbReference type="InterPro" id="IPR013813">
    <property type="entry name" value="Endoribo_LPSP/chorism_mut-like"/>
</dbReference>
<gene>
    <name evidence="1" type="ORF">EXE63_09285</name>
</gene>
<dbReference type="KEGG" id="mfre:EXE63_09285"/>
<dbReference type="EMBL" id="CP038799">
    <property type="protein sequence ID" value="QIV81057.1"/>
    <property type="molecule type" value="Genomic_DNA"/>
</dbReference>
<dbReference type="RefSeq" id="WP_168141699.1">
    <property type="nucleotide sequence ID" value="NZ_CP038799.1"/>
</dbReference>
<reference evidence="1 2" key="1">
    <citation type="submission" date="2019-04" db="EMBL/GenBank/DDBJ databases">
        <title>Draft, Whole-Genome Sequence of the Anthracene-degrading Mycobacterium frederiksbergense LB501T, Isolated from a Polycyclic Aromatic Hydrocarbon (PAH)-Contaminated Soil.</title>
        <authorList>
            <person name="Augelletti F."/>
        </authorList>
    </citation>
    <scope>NUCLEOTIDE SEQUENCE [LARGE SCALE GENOMIC DNA]</scope>
    <source>
        <strain evidence="1 2">LB 501T</strain>
    </source>
</reference>